<evidence type="ECO:0000313" key="6">
    <source>
        <dbReference type="Proteomes" id="UP000775547"/>
    </source>
</evidence>
<dbReference type="Pfam" id="PF06280">
    <property type="entry name" value="fn3_5"/>
    <property type="match status" value="1"/>
</dbReference>
<evidence type="ECO:0000256" key="1">
    <source>
        <dbReference type="ARBA" id="ARBA00011073"/>
    </source>
</evidence>
<keyword evidence="6" id="KW-1185">Reference proteome</keyword>
<dbReference type="Gene3D" id="3.40.50.200">
    <property type="entry name" value="Peptidase S8/S53 domain"/>
    <property type="match status" value="1"/>
</dbReference>
<proteinExistence type="inferred from homology"/>
<reference evidence="5" key="1">
    <citation type="submission" date="2020-07" db="EMBL/GenBank/DDBJ databases">
        <authorList>
            <person name="Nieuwenhuis M."/>
            <person name="Van De Peppel L.J.J."/>
        </authorList>
    </citation>
    <scope>NUCLEOTIDE SEQUENCE</scope>
    <source>
        <strain evidence="5">AP01</strain>
        <tissue evidence="5">Mycelium</tissue>
    </source>
</reference>
<dbReference type="Proteomes" id="UP000775547">
    <property type="component" value="Unassembled WGS sequence"/>
</dbReference>
<dbReference type="EMBL" id="JABCKV010001615">
    <property type="protein sequence ID" value="KAG5639946.1"/>
    <property type="molecule type" value="Genomic_DNA"/>
</dbReference>
<keyword evidence="2" id="KW-0732">Signal</keyword>
<comment type="caution">
    <text evidence="3">Lacks conserved residue(s) required for the propagation of feature annotation.</text>
</comment>
<comment type="similarity">
    <text evidence="1 3">Belongs to the peptidase S8 family.</text>
</comment>
<feature type="domain" description="C5a peptidase/Subtilisin-like protease SBT2-like Fn3-like" evidence="4">
    <location>
        <begin position="78"/>
        <end position="182"/>
    </location>
</feature>
<comment type="caution">
    <text evidence="5">The sequence shown here is derived from an EMBL/GenBank/DDBJ whole genome shotgun (WGS) entry which is preliminary data.</text>
</comment>
<dbReference type="GO" id="GO:0006508">
    <property type="term" value="P:proteolysis"/>
    <property type="evidence" value="ECO:0007669"/>
    <property type="project" value="InterPro"/>
</dbReference>
<dbReference type="GO" id="GO:0004252">
    <property type="term" value="F:serine-type endopeptidase activity"/>
    <property type="evidence" value="ECO:0007669"/>
    <property type="project" value="InterPro"/>
</dbReference>
<name>A0A9P7K9K0_9AGAR</name>
<dbReference type="InterPro" id="IPR036852">
    <property type="entry name" value="Peptidase_S8/S53_dom_sf"/>
</dbReference>
<reference evidence="5" key="2">
    <citation type="submission" date="2021-10" db="EMBL/GenBank/DDBJ databases">
        <title>Phylogenomics reveals ancestral predisposition of the termite-cultivated fungus Termitomyces towards a domesticated lifestyle.</title>
        <authorList>
            <person name="Auxier B."/>
            <person name="Grum-Grzhimaylo A."/>
            <person name="Cardenas M.E."/>
            <person name="Lodge J.D."/>
            <person name="Laessoe T."/>
            <person name="Pedersen O."/>
            <person name="Smith M.E."/>
            <person name="Kuyper T.W."/>
            <person name="Franco-Molano E.A."/>
            <person name="Baroni T.J."/>
            <person name="Aanen D.K."/>
        </authorList>
    </citation>
    <scope>NUCLEOTIDE SEQUENCE</scope>
    <source>
        <strain evidence="5">AP01</strain>
        <tissue evidence="5">Mycelium</tissue>
    </source>
</reference>
<dbReference type="InterPro" id="IPR010435">
    <property type="entry name" value="C5a/SBT2-like_Fn3"/>
</dbReference>
<dbReference type="SUPFAM" id="SSF52743">
    <property type="entry name" value="Subtilisin-like"/>
    <property type="match status" value="1"/>
</dbReference>
<dbReference type="OrthoDB" id="206201at2759"/>
<evidence type="ECO:0000256" key="3">
    <source>
        <dbReference type="PROSITE-ProRule" id="PRU01240"/>
    </source>
</evidence>
<dbReference type="AlphaFoldDB" id="A0A9P7K9K0"/>
<accession>A0A9P7K9K0</accession>
<sequence>MATPFVAGSAALLFNVKGKTAAVGKSARNIFETTAQPVASSYIDAAPLQTVTQQGAGLINVYNALFATTSLSVGQLVLNDTAHFQSIQTFTVKNTGKTIKRYTLKHVPAGTAVTVTPGTIFAATGPVPLTNATASVTLSTTSFTLLPGLSLPIFARFTLPKGDASTFPVYSGFIEVSSGPTDSLHATYLGLGASLKDKQVLDNTDKFVGVRFPLVLNSTLQVQDNPTNYTFKGQDFPIVLYRLAFGTPQFRLDLVDSNILLAGTLNPRGLLSHPSYTFPRPNHGGSFSKVKIVGPLVELDYIPRHGNTLATGYSYIPLSRTFANGTSIPNGSYRVLVRALRVTGDATKEEDYDSWLSPIIGFQA</sequence>
<dbReference type="GO" id="GO:0016020">
    <property type="term" value="C:membrane"/>
    <property type="evidence" value="ECO:0007669"/>
    <property type="project" value="InterPro"/>
</dbReference>
<gene>
    <name evidence="5" type="ORF">DXG03_002266</name>
</gene>
<organism evidence="5 6">
    <name type="scientific">Asterophora parasitica</name>
    <dbReference type="NCBI Taxonomy" id="117018"/>
    <lineage>
        <taxon>Eukaryota</taxon>
        <taxon>Fungi</taxon>
        <taxon>Dikarya</taxon>
        <taxon>Basidiomycota</taxon>
        <taxon>Agaricomycotina</taxon>
        <taxon>Agaricomycetes</taxon>
        <taxon>Agaricomycetidae</taxon>
        <taxon>Agaricales</taxon>
        <taxon>Tricholomatineae</taxon>
        <taxon>Lyophyllaceae</taxon>
        <taxon>Asterophora</taxon>
    </lineage>
</organism>
<protein>
    <recommendedName>
        <fullName evidence="4">C5a peptidase/Subtilisin-like protease SBT2-like Fn3-like domain-containing protein</fullName>
    </recommendedName>
</protein>
<evidence type="ECO:0000313" key="5">
    <source>
        <dbReference type="EMBL" id="KAG5639946.1"/>
    </source>
</evidence>
<evidence type="ECO:0000259" key="4">
    <source>
        <dbReference type="Pfam" id="PF06280"/>
    </source>
</evidence>
<dbReference type="PROSITE" id="PS51892">
    <property type="entry name" value="SUBTILASE"/>
    <property type="match status" value="1"/>
</dbReference>
<evidence type="ECO:0000256" key="2">
    <source>
        <dbReference type="ARBA" id="ARBA00022729"/>
    </source>
</evidence>